<dbReference type="Proteomes" id="UP000242855">
    <property type="component" value="Chromosome"/>
</dbReference>
<reference evidence="1 2" key="1">
    <citation type="journal article" date="2017" name="Genome Announc.">
        <title>Twelve Complete Reference Genomes of Clinical Isolates in the Capnocytophaga Genus.</title>
        <authorList>
            <person name="Villarma A."/>
            <person name="Gulvik C.A."/>
            <person name="Rowe L.A."/>
            <person name="Sheth M."/>
            <person name="Juieng P."/>
            <person name="Nicholson A.C."/>
            <person name="Loparev V.N."/>
            <person name="McQuiston J.R."/>
        </authorList>
    </citation>
    <scope>NUCLEOTIDE SEQUENCE [LARGE SCALE GENOMIC DNA]</scope>
    <source>
        <strain evidence="1 2">G7591</strain>
    </source>
</reference>
<dbReference type="EMBL" id="CP022378">
    <property type="protein sequence ID" value="ATA69184.1"/>
    <property type="molecule type" value="Genomic_DNA"/>
</dbReference>
<name>A0A250E889_9FLAO</name>
<sequence length="110" mass="13291">MGTFCTQKQAKLFCIGCRKKRINSFSAHHPQFSPLIIQYFLLFKIVKWNVRFYSLIFRVLSSLFFVELLRKERNYLVECFLNAQHIFNNSTKWIFFIQQMLNKIKVLKVC</sequence>
<evidence type="ECO:0000313" key="1">
    <source>
        <dbReference type="EMBL" id="ATA69184.1"/>
    </source>
</evidence>
<gene>
    <name evidence="1" type="ORF">CGC48_11480</name>
</gene>
<dbReference type="AlphaFoldDB" id="A0A250E889"/>
<proteinExistence type="predicted"/>
<organism evidence="1 2">
    <name type="scientific">Capnocytophaga cynodegmi</name>
    <dbReference type="NCBI Taxonomy" id="28189"/>
    <lineage>
        <taxon>Bacteria</taxon>
        <taxon>Pseudomonadati</taxon>
        <taxon>Bacteroidota</taxon>
        <taxon>Flavobacteriia</taxon>
        <taxon>Flavobacteriales</taxon>
        <taxon>Flavobacteriaceae</taxon>
        <taxon>Capnocytophaga</taxon>
    </lineage>
</organism>
<evidence type="ECO:0000313" key="2">
    <source>
        <dbReference type="Proteomes" id="UP000242855"/>
    </source>
</evidence>
<protein>
    <submittedName>
        <fullName evidence="1">Uncharacterized protein</fullName>
    </submittedName>
</protein>
<dbReference type="KEGG" id="ccyn:CGC48_11480"/>
<accession>A0A250E889</accession>